<gene>
    <name evidence="14" type="ORF">ACFQS8_05160</name>
</gene>
<sequence>MGQRKSSRSGLNRTLFWLYEGEGRLPFIFRWVILVLDLLTIILFLWEPFHSWQRAMNHEWAIPLDIFIAIYITLDFFARLYIAKDKFKFFRKLHNIADVFVVLTLVVPFFFQNLAFLRVLRILRIVRAFTFLRRLESVSQYINHHRIVIDRVTNFVVFLFIMSALVYVNQVGREDSNINTQLDALYFTVTSMTTTGYGDVLLVGQGGKVLSIVVMLLGLTLFVRMLQSLIASDEKIDIKCKVCELQGHEADATHCRRCGSHLFVVAEQQEEKPIESEQSKDS</sequence>
<dbReference type="RefSeq" id="WP_382166197.1">
    <property type="nucleotide sequence ID" value="NZ_JBHTBR010000002.1"/>
</dbReference>
<name>A0ABW2IIW7_9PROT</name>
<dbReference type="Pfam" id="PF00520">
    <property type="entry name" value="Ion_trans"/>
    <property type="match status" value="1"/>
</dbReference>
<keyword evidence="2" id="KW-0813">Transport</keyword>
<dbReference type="InterPro" id="IPR028325">
    <property type="entry name" value="VG_K_chnl"/>
</dbReference>
<keyword evidence="11" id="KW-0407">Ion channel</keyword>
<dbReference type="Gene3D" id="1.20.120.350">
    <property type="entry name" value="Voltage-gated potassium channels. Chain C"/>
    <property type="match status" value="1"/>
</dbReference>
<feature type="transmembrane region" description="Helical" evidence="12">
    <location>
        <begin position="209"/>
        <end position="226"/>
    </location>
</feature>
<keyword evidence="7" id="KW-0630">Potassium</keyword>
<evidence type="ECO:0000256" key="9">
    <source>
        <dbReference type="ARBA" id="ARBA00023065"/>
    </source>
</evidence>
<keyword evidence="15" id="KW-1185">Reference proteome</keyword>
<dbReference type="InterPro" id="IPR027359">
    <property type="entry name" value="Volt_channel_dom_sf"/>
</dbReference>
<evidence type="ECO:0000256" key="5">
    <source>
        <dbReference type="ARBA" id="ARBA00022826"/>
    </source>
</evidence>
<comment type="subcellular location">
    <subcellularLocation>
        <location evidence="1">Membrane</location>
        <topology evidence="1">Multi-pass membrane protein</topology>
    </subcellularLocation>
</comment>
<dbReference type="SUPFAM" id="SSF81324">
    <property type="entry name" value="Voltage-gated potassium channels"/>
    <property type="match status" value="1"/>
</dbReference>
<feature type="transmembrane region" description="Helical" evidence="12">
    <location>
        <begin position="27"/>
        <end position="46"/>
    </location>
</feature>
<protein>
    <submittedName>
        <fullName evidence="14">Ion transporter</fullName>
    </submittedName>
</protein>
<evidence type="ECO:0000256" key="7">
    <source>
        <dbReference type="ARBA" id="ARBA00022958"/>
    </source>
</evidence>
<feature type="transmembrane region" description="Helical" evidence="12">
    <location>
        <begin position="93"/>
        <end position="111"/>
    </location>
</feature>
<evidence type="ECO:0000256" key="3">
    <source>
        <dbReference type="ARBA" id="ARBA00022538"/>
    </source>
</evidence>
<keyword evidence="5" id="KW-0631">Potassium channel</keyword>
<dbReference type="InterPro" id="IPR003938">
    <property type="entry name" value="K_chnl_volt-dep_EAG/ELK/ERG"/>
</dbReference>
<feature type="transmembrane region" description="Helical" evidence="12">
    <location>
        <begin position="152"/>
        <end position="172"/>
    </location>
</feature>
<evidence type="ECO:0000256" key="4">
    <source>
        <dbReference type="ARBA" id="ARBA00022692"/>
    </source>
</evidence>
<evidence type="ECO:0000256" key="12">
    <source>
        <dbReference type="SAM" id="Phobius"/>
    </source>
</evidence>
<dbReference type="Gene3D" id="1.10.287.70">
    <property type="match status" value="1"/>
</dbReference>
<proteinExistence type="predicted"/>
<reference evidence="15" key="1">
    <citation type="journal article" date="2019" name="Int. J. Syst. Evol. Microbiol.">
        <title>The Global Catalogue of Microorganisms (GCM) 10K type strain sequencing project: providing services to taxonomists for standard genome sequencing and annotation.</title>
        <authorList>
            <consortium name="The Broad Institute Genomics Platform"/>
            <consortium name="The Broad Institute Genome Sequencing Center for Infectious Disease"/>
            <person name="Wu L."/>
            <person name="Ma J."/>
        </authorList>
    </citation>
    <scope>NUCLEOTIDE SEQUENCE [LARGE SCALE GENOMIC DNA]</scope>
    <source>
        <strain evidence="15">CCUG 51308</strain>
    </source>
</reference>
<evidence type="ECO:0000256" key="2">
    <source>
        <dbReference type="ARBA" id="ARBA00022448"/>
    </source>
</evidence>
<organism evidence="14 15">
    <name type="scientific">Hirschia litorea</name>
    <dbReference type="NCBI Taxonomy" id="1199156"/>
    <lineage>
        <taxon>Bacteria</taxon>
        <taxon>Pseudomonadati</taxon>
        <taxon>Pseudomonadota</taxon>
        <taxon>Alphaproteobacteria</taxon>
        <taxon>Hyphomonadales</taxon>
        <taxon>Hyphomonadaceae</taxon>
        <taxon>Hirschia</taxon>
    </lineage>
</organism>
<feature type="domain" description="Ion transport" evidence="13">
    <location>
        <begin position="28"/>
        <end position="230"/>
    </location>
</feature>
<keyword evidence="4 12" id="KW-0812">Transmembrane</keyword>
<dbReference type="EMBL" id="JBHTBR010000002">
    <property type="protein sequence ID" value="MFC7290994.1"/>
    <property type="molecule type" value="Genomic_DNA"/>
</dbReference>
<keyword evidence="8 12" id="KW-1133">Transmembrane helix</keyword>
<feature type="transmembrane region" description="Helical" evidence="12">
    <location>
        <begin position="61"/>
        <end position="81"/>
    </location>
</feature>
<dbReference type="PANTHER" id="PTHR11537:SF254">
    <property type="entry name" value="POTASSIUM VOLTAGE-GATED CHANNEL PROTEIN SHAB"/>
    <property type="match status" value="1"/>
</dbReference>
<dbReference type="InterPro" id="IPR005821">
    <property type="entry name" value="Ion_trans_dom"/>
</dbReference>
<evidence type="ECO:0000256" key="6">
    <source>
        <dbReference type="ARBA" id="ARBA00022882"/>
    </source>
</evidence>
<dbReference type="PRINTS" id="PR00169">
    <property type="entry name" value="KCHANNEL"/>
</dbReference>
<dbReference type="Proteomes" id="UP001596492">
    <property type="component" value="Unassembled WGS sequence"/>
</dbReference>
<dbReference type="PANTHER" id="PTHR11537">
    <property type="entry name" value="VOLTAGE-GATED POTASSIUM CHANNEL"/>
    <property type="match status" value="1"/>
</dbReference>
<keyword evidence="9" id="KW-0406">Ion transport</keyword>
<feature type="transmembrane region" description="Helical" evidence="12">
    <location>
        <begin position="184"/>
        <end position="203"/>
    </location>
</feature>
<accession>A0ABW2IIW7</accession>
<evidence type="ECO:0000256" key="10">
    <source>
        <dbReference type="ARBA" id="ARBA00023136"/>
    </source>
</evidence>
<evidence type="ECO:0000313" key="15">
    <source>
        <dbReference type="Proteomes" id="UP001596492"/>
    </source>
</evidence>
<evidence type="ECO:0000256" key="1">
    <source>
        <dbReference type="ARBA" id="ARBA00004141"/>
    </source>
</evidence>
<keyword evidence="10 12" id="KW-0472">Membrane</keyword>
<keyword evidence="6" id="KW-0851">Voltage-gated channel</keyword>
<evidence type="ECO:0000256" key="8">
    <source>
        <dbReference type="ARBA" id="ARBA00022989"/>
    </source>
</evidence>
<dbReference type="PRINTS" id="PR01463">
    <property type="entry name" value="EAGCHANLFMLY"/>
</dbReference>
<comment type="caution">
    <text evidence="14">The sequence shown here is derived from an EMBL/GenBank/DDBJ whole genome shotgun (WGS) entry which is preliminary data.</text>
</comment>
<keyword evidence="3" id="KW-0633">Potassium transport</keyword>
<evidence type="ECO:0000259" key="13">
    <source>
        <dbReference type="Pfam" id="PF00520"/>
    </source>
</evidence>
<evidence type="ECO:0000256" key="11">
    <source>
        <dbReference type="ARBA" id="ARBA00023303"/>
    </source>
</evidence>
<evidence type="ECO:0000313" key="14">
    <source>
        <dbReference type="EMBL" id="MFC7290994.1"/>
    </source>
</evidence>